<dbReference type="GO" id="GO:0000329">
    <property type="term" value="C:fungal-type vacuole membrane"/>
    <property type="evidence" value="ECO:0007669"/>
    <property type="project" value="TreeGrafter"/>
</dbReference>
<feature type="transmembrane region" description="Helical" evidence="2">
    <location>
        <begin position="879"/>
        <end position="906"/>
    </location>
</feature>
<sequence length="1007" mass="113441">MLSLSLITHVYFLMAVWLGVCTCATVNANPTTISLVPSPTPSTIVDILSSDVQFSTFLRIAQREGLIPVLNSLQNVTLLAPVNSAFVDGPDHIDHNYLLRYIINQRFRVGYMEPKSAVFDTLYEMDNKTYTVSLSPNMETLEFEVDRVAAIVESDIYAKHQWSFIQALDHQLPLKPSLCDVFLDNSTNILNGHNISFVKGLFQSLFKLEFSTVDALVKTDDRYKKIPQSCEIFLKNAGTFFVPTDEMVRRSMSTTLMRYYSSLYHVMHSSQFTTTDEAVLEIKYDLTNLLGSLAIDSKLMPANVSASKCQSINKAVKFNVTVDDDSVILNHKLRSNLNTSIVFADAVMHLFDYAEGEGLFFETLQVKVADMIPRKALFALHYSDFVKELKFRSLQYLINGSTTNQTLFLSPGQRDDVMEEDSFFIDSFSNKDGLKYQFVKQSINITEKVFNNNEQSYYGSAETNLCSKSRIGGCFRMKVSSSVDASNHEIITSINDDANVIEGPIEMGNNSFAYMVNGDIDTPQSFKHTLTDLLSNGNLPGHLQHIQINQAECLKTIQFLKAHDLLSFKDNKLGYTAFLPCGIPILDDSTAFDRRGSWESLGLRLNYLEKNPKIFKKILRGIFVEGTIYSDFGLDNLTQQINTTTLQGDSLIINNQFYDGDYNHLLRINGTLFHLPLNSDLLFNQGVIHIVSKLLLPSTFEVPFVGLIKATEDDTSWISFMDLIEKFPKLYDALVTDNPKDSNYSMLVPSSESMKLYNVSASLTNLFEFLDAHLIPNSELPKIFNCIYGNHDNQTFTEDSDIHSNSSLLSFSCKQDSHGKLVFDVNDKSGAKTGHKLKILSHGCTSNDRTEGYSSCVFLIDKPINLKWFENDGFLHLHLGFISVGVGIILGLMFFSILLFMVMFCLSGKSDDTPKNPFEPYQEGGYMRISDLDEDPSHNYDGGYETDDDMLNERDHLIPQNSQKLFQRAGSLNASDYGATKPRTIPRYTNGTQSTQALNRKRNLPEV</sequence>
<gene>
    <name evidence="5" type="ORF">CANTEDRAFT_124433</name>
</gene>
<dbReference type="Gene3D" id="2.30.180.10">
    <property type="entry name" value="FAS1 domain"/>
    <property type="match status" value="2"/>
</dbReference>
<feature type="compositionally biased region" description="Polar residues" evidence="1">
    <location>
        <begin position="987"/>
        <end position="998"/>
    </location>
</feature>
<organism evidence="6">
    <name type="scientific">Candida tenuis (strain ATCC 10573 / BCRC 21748 / CBS 615 / JCM 9827 / NBRC 10315 / NRRL Y-1498 / VKM Y-70)</name>
    <name type="common">Yeast</name>
    <name type="synonym">Yamadazyma tenuis</name>
    <dbReference type="NCBI Taxonomy" id="590646"/>
    <lineage>
        <taxon>Eukaryota</taxon>
        <taxon>Fungi</taxon>
        <taxon>Dikarya</taxon>
        <taxon>Ascomycota</taxon>
        <taxon>Saccharomycotina</taxon>
        <taxon>Pichiomycetes</taxon>
        <taxon>Debaryomycetaceae</taxon>
        <taxon>Yamadazyma</taxon>
    </lineage>
</organism>
<evidence type="ECO:0000256" key="2">
    <source>
        <dbReference type="SAM" id="Phobius"/>
    </source>
</evidence>
<dbReference type="Proteomes" id="UP000000707">
    <property type="component" value="Unassembled WGS sequence"/>
</dbReference>
<evidence type="ECO:0000256" key="3">
    <source>
        <dbReference type="SAM" id="SignalP"/>
    </source>
</evidence>
<dbReference type="eggNOG" id="KOG1437">
    <property type="taxonomic scope" value="Eukaryota"/>
</dbReference>
<dbReference type="RefSeq" id="XP_006687746.1">
    <property type="nucleotide sequence ID" value="XM_006687683.1"/>
</dbReference>
<dbReference type="InterPro" id="IPR000782">
    <property type="entry name" value="FAS1_domain"/>
</dbReference>
<dbReference type="STRING" id="590646.G3BBM8"/>
<dbReference type="InterPro" id="IPR036378">
    <property type="entry name" value="FAS1_dom_sf"/>
</dbReference>
<feature type="signal peptide" evidence="3">
    <location>
        <begin position="1"/>
        <end position="28"/>
    </location>
</feature>
<dbReference type="SUPFAM" id="SSF82153">
    <property type="entry name" value="FAS1 domain"/>
    <property type="match status" value="2"/>
</dbReference>
<dbReference type="InterPro" id="IPR050904">
    <property type="entry name" value="Adhesion/Biosynth-related"/>
</dbReference>
<dbReference type="GO" id="GO:0016236">
    <property type="term" value="P:macroautophagy"/>
    <property type="evidence" value="ECO:0007669"/>
    <property type="project" value="TreeGrafter"/>
</dbReference>
<name>G3BBM8_CANTC</name>
<keyword evidence="3" id="KW-0732">Signal</keyword>
<dbReference type="EMBL" id="GL996527">
    <property type="protein sequence ID" value="EGV61576.1"/>
    <property type="molecule type" value="Genomic_DNA"/>
</dbReference>
<dbReference type="KEGG" id="cten:18249028"/>
<reference evidence="5 6" key="1">
    <citation type="journal article" date="2011" name="Proc. Natl. Acad. Sci. U.S.A.">
        <title>Comparative genomics of xylose-fermenting fungi for enhanced biofuel production.</title>
        <authorList>
            <person name="Wohlbach D.J."/>
            <person name="Kuo A."/>
            <person name="Sato T.K."/>
            <person name="Potts K.M."/>
            <person name="Salamov A.A."/>
            <person name="LaButti K.M."/>
            <person name="Sun H."/>
            <person name="Clum A."/>
            <person name="Pangilinan J.L."/>
            <person name="Lindquist E.A."/>
            <person name="Lucas S."/>
            <person name="Lapidus A."/>
            <person name="Jin M."/>
            <person name="Gunawan C."/>
            <person name="Balan V."/>
            <person name="Dale B.E."/>
            <person name="Jeffries T.W."/>
            <person name="Zinkel R."/>
            <person name="Barry K.W."/>
            <person name="Grigoriev I.V."/>
            <person name="Gasch A.P."/>
        </authorList>
    </citation>
    <scope>NUCLEOTIDE SEQUENCE [LARGE SCALE GENOMIC DNA]</scope>
    <source>
        <strain evidence="6">ATCC 10573 / BCRC 21748 / CBS 615 / JCM 9827 / NBRC 10315 / NRRL Y-1498 / VKM Y-70</strain>
    </source>
</reference>
<feature type="chain" id="PRO_5003442831" description="FAS1 domain-containing protein" evidence="3">
    <location>
        <begin position="29"/>
        <end position="1007"/>
    </location>
</feature>
<protein>
    <recommendedName>
        <fullName evidence="4">FAS1 domain-containing protein</fullName>
    </recommendedName>
</protein>
<keyword evidence="6" id="KW-1185">Reference proteome</keyword>
<feature type="region of interest" description="Disordered" evidence="1">
    <location>
        <begin position="975"/>
        <end position="1007"/>
    </location>
</feature>
<dbReference type="GeneID" id="18249028"/>
<dbReference type="AlphaFoldDB" id="G3BBM8"/>
<evidence type="ECO:0000259" key="4">
    <source>
        <dbReference type="PROSITE" id="PS50213"/>
    </source>
</evidence>
<dbReference type="PANTHER" id="PTHR10900:SF77">
    <property type="entry name" value="FI19380P1"/>
    <property type="match status" value="1"/>
</dbReference>
<dbReference type="Pfam" id="PF02469">
    <property type="entry name" value="Fasciclin"/>
    <property type="match status" value="1"/>
</dbReference>
<evidence type="ECO:0000256" key="1">
    <source>
        <dbReference type="SAM" id="MobiDB-lite"/>
    </source>
</evidence>
<proteinExistence type="predicted"/>
<dbReference type="PANTHER" id="PTHR10900">
    <property type="entry name" value="PERIOSTIN-RELATED"/>
    <property type="match status" value="1"/>
</dbReference>
<feature type="domain" description="FAS1" evidence="4">
    <location>
        <begin position="41"/>
        <end position="172"/>
    </location>
</feature>
<accession>G3BBM8</accession>
<dbReference type="HOGENOM" id="CLU_008441_0_0_1"/>
<keyword evidence="2" id="KW-1133">Transmembrane helix</keyword>
<evidence type="ECO:0000313" key="5">
    <source>
        <dbReference type="EMBL" id="EGV61576.1"/>
    </source>
</evidence>
<evidence type="ECO:0000313" key="6">
    <source>
        <dbReference type="Proteomes" id="UP000000707"/>
    </source>
</evidence>
<dbReference type="OrthoDB" id="286301at2759"/>
<dbReference type="PROSITE" id="PS50213">
    <property type="entry name" value="FAS1"/>
    <property type="match status" value="1"/>
</dbReference>
<keyword evidence="2" id="KW-0472">Membrane</keyword>
<keyword evidence="2" id="KW-0812">Transmembrane</keyword>